<protein>
    <submittedName>
        <fullName evidence="1">DUF4230 domain-containing protein</fullName>
    </submittedName>
</protein>
<keyword evidence="2" id="KW-1185">Reference proteome</keyword>
<sequence>MQHWKLLVVTHLAAGLFGFSIAPRELLETEVKSAGFFTTDTRRVLAVTVESLRAENKLLVYTYKGSAAVSVERAKLWFLTGRQDLIIPAQVGYFVDLSRLTVEDVIYDERRQLLTVMLPPLVLGDVAFQPEAARTINGGLLTFDQDQVDELARANYLTARRAFIKQAQGATIVQAAKENAIRSIRSNVEIPLEALGYVEINVLVRVK</sequence>
<evidence type="ECO:0000313" key="1">
    <source>
        <dbReference type="EMBL" id="MCL6699091.1"/>
    </source>
</evidence>
<gene>
    <name evidence="1" type="ORF">LZ496_09900</name>
</gene>
<dbReference type="InterPro" id="IPR025324">
    <property type="entry name" value="DUF4230"/>
</dbReference>
<accession>A0ABT0RWA3</accession>
<dbReference type="RefSeq" id="WP_249904461.1">
    <property type="nucleotide sequence ID" value="NZ_JAMGBA010000002.1"/>
</dbReference>
<reference evidence="1 2" key="1">
    <citation type="submission" date="2022-05" db="EMBL/GenBank/DDBJ databases">
        <authorList>
            <person name="Jo J.-H."/>
            <person name="Im W.-T."/>
        </authorList>
    </citation>
    <scope>NUCLEOTIDE SEQUENCE [LARGE SCALE GENOMIC DNA]</scope>
    <source>
        <strain evidence="1 2">NSE70-1</strain>
    </source>
</reference>
<dbReference type="Pfam" id="PF14014">
    <property type="entry name" value="DUF4230"/>
    <property type="match status" value="1"/>
</dbReference>
<evidence type="ECO:0000313" key="2">
    <source>
        <dbReference type="Proteomes" id="UP001203410"/>
    </source>
</evidence>
<proteinExistence type="predicted"/>
<name>A0ABT0RWA3_9SPHN</name>
<dbReference type="EMBL" id="JAMGBA010000002">
    <property type="protein sequence ID" value="MCL6699091.1"/>
    <property type="molecule type" value="Genomic_DNA"/>
</dbReference>
<dbReference type="Proteomes" id="UP001203410">
    <property type="component" value="Unassembled WGS sequence"/>
</dbReference>
<organism evidence="1 2">
    <name type="scientific">Sphingomonas caseinilyticus</name>
    <dbReference type="NCBI Taxonomy" id="2908205"/>
    <lineage>
        <taxon>Bacteria</taxon>
        <taxon>Pseudomonadati</taxon>
        <taxon>Pseudomonadota</taxon>
        <taxon>Alphaproteobacteria</taxon>
        <taxon>Sphingomonadales</taxon>
        <taxon>Sphingomonadaceae</taxon>
        <taxon>Sphingomonas</taxon>
    </lineage>
</organism>
<comment type="caution">
    <text evidence="1">The sequence shown here is derived from an EMBL/GenBank/DDBJ whole genome shotgun (WGS) entry which is preliminary data.</text>
</comment>